<dbReference type="HOGENOM" id="CLU_044146_0_1_1"/>
<proteinExistence type="predicted"/>
<protein>
    <submittedName>
        <fullName evidence="1">Uncharacterized protein</fullName>
    </submittedName>
</protein>
<dbReference type="Gene3D" id="3.40.50.1000">
    <property type="entry name" value="HAD superfamily/HAD-like"/>
    <property type="match status" value="1"/>
</dbReference>
<sequence>VDGTLLDSKQRLSERTAAALREAAELGVRTVVATGKTRGPWARKLYDELGRDNKKMPGLFIQGLITCDGLGKTIKSRTLDKAYVKDILRFAQARDCTIVAFCDTKIVCSTRNELTDKVLDYGEPEPVECGDLLAKSDEYDVNKLLLFCDDADVQRYRLEVRGSSLSDACDVTVAVSGMLEFLPKGASKGAAVRELCESLEIDLANVLALGDGENDKEMLTYAGVGVAVGNASDATKAVADIVLDETNDDDAVAVAIERY</sequence>
<dbReference type="OMA" id="QGAQVYH"/>
<feature type="non-terminal residue" evidence="1">
    <location>
        <position position="259"/>
    </location>
</feature>
<feature type="non-terminal residue" evidence="1">
    <location>
        <position position="1"/>
    </location>
</feature>
<dbReference type="InterPro" id="IPR023214">
    <property type="entry name" value="HAD_sf"/>
</dbReference>
<dbReference type="Gene3D" id="3.30.1240.10">
    <property type="match status" value="1"/>
</dbReference>
<name>A4S2I6_OSTLU</name>
<dbReference type="NCBIfam" id="TIGR01484">
    <property type="entry name" value="HAD-SF-IIB"/>
    <property type="match status" value="1"/>
</dbReference>
<organism evidence="1 2">
    <name type="scientific">Ostreococcus lucimarinus (strain CCE9901)</name>
    <dbReference type="NCBI Taxonomy" id="436017"/>
    <lineage>
        <taxon>Eukaryota</taxon>
        <taxon>Viridiplantae</taxon>
        <taxon>Chlorophyta</taxon>
        <taxon>Mamiellophyceae</taxon>
        <taxon>Mamiellales</taxon>
        <taxon>Bathycoccaceae</taxon>
        <taxon>Ostreococcus</taxon>
    </lineage>
</organism>
<reference evidence="1 2" key="1">
    <citation type="journal article" date="2007" name="Proc. Natl. Acad. Sci. U.S.A.">
        <title>The tiny eukaryote Ostreococcus provides genomic insights into the paradox of plankton speciation.</title>
        <authorList>
            <person name="Palenik B."/>
            <person name="Grimwood J."/>
            <person name="Aerts A."/>
            <person name="Rouze P."/>
            <person name="Salamov A."/>
            <person name="Putnam N."/>
            <person name="Dupont C."/>
            <person name="Jorgensen R."/>
            <person name="Derelle E."/>
            <person name="Rombauts S."/>
            <person name="Zhou K."/>
            <person name="Otillar R."/>
            <person name="Merchant S.S."/>
            <person name="Podell S."/>
            <person name="Gaasterland T."/>
            <person name="Napoli C."/>
            <person name="Gendler K."/>
            <person name="Manuell A."/>
            <person name="Tai V."/>
            <person name="Vallon O."/>
            <person name="Piganeau G."/>
            <person name="Jancek S."/>
            <person name="Heijde M."/>
            <person name="Jabbari K."/>
            <person name="Bowler C."/>
            <person name="Lohr M."/>
            <person name="Robbens S."/>
            <person name="Werner G."/>
            <person name="Dubchak I."/>
            <person name="Pazour G.J."/>
            <person name="Ren Q."/>
            <person name="Paulsen I."/>
            <person name="Delwiche C."/>
            <person name="Schmutz J."/>
            <person name="Rokhsar D."/>
            <person name="Van de Peer Y."/>
            <person name="Moreau H."/>
            <person name="Grigoriev I.V."/>
        </authorList>
    </citation>
    <scope>NUCLEOTIDE SEQUENCE [LARGE SCALE GENOMIC DNA]</scope>
    <source>
        <strain evidence="1 2">CCE9901</strain>
    </source>
</reference>
<dbReference type="KEGG" id="olu:OSTLU_6758"/>
<evidence type="ECO:0000313" key="2">
    <source>
        <dbReference type="Proteomes" id="UP000001568"/>
    </source>
</evidence>
<dbReference type="Gramene" id="ABO97830">
    <property type="protein sequence ID" value="ABO97830"/>
    <property type="gene ID" value="OSTLU_6758"/>
</dbReference>
<dbReference type="EMBL" id="CP000589">
    <property type="protein sequence ID" value="ABO97830.1"/>
    <property type="molecule type" value="Genomic_DNA"/>
</dbReference>
<dbReference type="RefSeq" id="XP_001419537.1">
    <property type="nucleotide sequence ID" value="XM_001419500.1"/>
</dbReference>
<dbReference type="AlphaFoldDB" id="A4S2I6"/>
<dbReference type="Pfam" id="PF08282">
    <property type="entry name" value="Hydrolase_3"/>
    <property type="match status" value="1"/>
</dbReference>
<dbReference type="InterPro" id="IPR006379">
    <property type="entry name" value="HAD-SF_hydro_IIB"/>
</dbReference>
<dbReference type="SUPFAM" id="SSF56784">
    <property type="entry name" value="HAD-like"/>
    <property type="match status" value="1"/>
</dbReference>
<dbReference type="InterPro" id="IPR036412">
    <property type="entry name" value="HAD-like_sf"/>
</dbReference>
<gene>
    <name evidence="1" type="ORF">OSTLU_6758</name>
</gene>
<dbReference type="InterPro" id="IPR000150">
    <property type="entry name" value="Cof"/>
</dbReference>
<dbReference type="NCBIfam" id="TIGR00099">
    <property type="entry name" value="Cof-subfamily"/>
    <property type="match status" value="1"/>
</dbReference>
<dbReference type="PANTHER" id="PTHR10000">
    <property type="entry name" value="PHOSPHOSERINE PHOSPHATASE"/>
    <property type="match status" value="1"/>
</dbReference>
<dbReference type="PANTHER" id="PTHR10000:SF8">
    <property type="entry name" value="HAD SUPERFAMILY HYDROLASE-LIKE, TYPE 3"/>
    <property type="match status" value="1"/>
</dbReference>
<accession>A4S2I6</accession>
<dbReference type="GO" id="GO:0005829">
    <property type="term" value="C:cytosol"/>
    <property type="evidence" value="ECO:0007669"/>
    <property type="project" value="TreeGrafter"/>
</dbReference>
<dbReference type="GO" id="GO:0016791">
    <property type="term" value="F:phosphatase activity"/>
    <property type="evidence" value="ECO:0007669"/>
    <property type="project" value="UniProtKB-ARBA"/>
</dbReference>
<dbReference type="STRING" id="436017.A4S2I6"/>
<dbReference type="GO" id="GO:0000287">
    <property type="term" value="F:magnesium ion binding"/>
    <property type="evidence" value="ECO:0007669"/>
    <property type="project" value="TreeGrafter"/>
</dbReference>
<dbReference type="Proteomes" id="UP000001568">
    <property type="component" value="Chromosome 9"/>
</dbReference>
<dbReference type="eggNOG" id="ENOG502S1YA">
    <property type="taxonomic scope" value="Eukaryota"/>
</dbReference>
<dbReference type="OrthoDB" id="27226at2759"/>
<keyword evidence="2" id="KW-1185">Reference proteome</keyword>
<evidence type="ECO:0000313" key="1">
    <source>
        <dbReference type="EMBL" id="ABO97830.1"/>
    </source>
</evidence>
<dbReference type="GeneID" id="5003655"/>